<dbReference type="EMBL" id="WHWC01000017">
    <property type="protein sequence ID" value="KAG8366131.1"/>
    <property type="molecule type" value="Genomic_DNA"/>
</dbReference>
<sequence length="177" mass="20527">MLFQKKHDRSLRMCVDYWMLNKEKELYVKKEKCSFAKEEVPFSGHVIGHDRLQMDKAKVREIVGMEVANQGHGAEIVPWLGELLLTLHQWILVGSSPVNGPTQEEQVMGMKKLFPKQARWQDFLAEFDYGLEYKLGKENVVADALSRKAKLAAETLEKANINELIKECLEHDRWLRS</sequence>
<name>A0AAV6W468_9LAMI</name>
<dbReference type="SUPFAM" id="SSF56672">
    <property type="entry name" value="DNA/RNA polymerases"/>
    <property type="match status" value="1"/>
</dbReference>
<evidence type="ECO:0000313" key="1">
    <source>
        <dbReference type="EMBL" id="KAG8366131.1"/>
    </source>
</evidence>
<dbReference type="InterPro" id="IPR043128">
    <property type="entry name" value="Rev_trsase/Diguanyl_cyclase"/>
</dbReference>
<comment type="caution">
    <text evidence="1">The sequence shown here is derived from an EMBL/GenBank/DDBJ whole genome shotgun (WGS) entry which is preliminary data.</text>
</comment>
<gene>
    <name evidence="1" type="ORF">BUALT_Bualt17G0043900</name>
</gene>
<dbReference type="AlphaFoldDB" id="A0AAV6W468"/>
<reference evidence="1" key="1">
    <citation type="submission" date="2019-10" db="EMBL/GenBank/DDBJ databases">
        <authorList>
            <person name="Zhang R."/>
            <person name="Pan Y."/>
            <person name="Wang J."/>
            <person name="Ma R."/>
            <person name="Yu S."/>
        </authorList>
    </citation>
    <scope>NUCLEOTIDE SEQUENCE</scope>
    <source>
        <strain evidence="1">LA-IB0</strain>
        <tissue evidence="1">Leaf</tissue>
    </source>
</reference>
<protein>
    <recommendedName>
        <fullName evidence="3">Reverse transcriptase RNase H-like domain-containing protein</fullName>
    </recommendedName>
</protein>
<dbReference type="PANTHER" id="PTHR37984">
    <property type="entry name" value="PROTEIN CBG26694"/>
    <property type="match status" value="1"/>
</dbReference>
<proteinExistence type="predicted"/>
<dbReference type="Proteomes" id="UP000826271">
    <property type="component" value="Unassembled WGS sequence"/>
</dbReference>
<dbReference type="InterPro" id="IPR050951">
    <property type="entry name" value="Retrovirus_Pol_polyprotein"/>
</dbReference>
<keyword evidence="2" id="KW-1185">Reference proteome</keyword>
<accession>A0AAV6W468</accession>
<evidence type="ECO:0000313" key="2">
    <source>
        <dbReference type="Proteomes" id="UP000826271"/>
    </source>
</evidence>
<evidence type="ECO:0008006" key="3">
    <source>
        <dbReference type="Google" id="ProtNLM"/>
    </source>
</evidence>
<dbReference type="PANTHER" id="PTHR37984:SF5">
    <property type="entry name" value="PROTEIN NYNRIN-LIKE"/>
    <property type="match status" value="1"/>
</dbReference>
<organism evidence="1 2">
    <name type="scientific">Buddleja alternifolia</name>
    <dbReference type="NCBI Taxonomy" id="168488"/>
    <lineage>
        <taxon>Eukaryota</taxon>
        <taxon>Viridiplantae</taxon>
        <taxon>Streptophyta</taxon>
        <taxon>Embryophyta</taxon>
        <taxon>Tracheophyta</taxon>
        <taxon>Spermatophyta</taxon>
        <taxon>Magnoliopsida</taxon>
        <taxon>eudicotyledons</taxon>
        <taxon>Gunneridae</taxon>
        <taxon>Pentapetalae</taxon>
        <taxon>asterids</taxon>
        <taxon>lamiids</taxon>
        <taxon>Lamiales</taxon>
        <taxon>Scrophulariaceae</taxon>
        <taxon>Buddlejeae</taxon>
        <taxon>Buddleja</taxon>
    </lineage>
</organism>
<dbReference type="InterPro" id="IPR043502">
    <property type="entry name" value="DNA/RNA_pol_sf"/>
</dbReference>
<dbReference type="Gene3D" id="3.30.70.270">
    <property type="match status" value="1"/>
</dbReference>